<dbReference type="EMBL" id="BMQB01000006">
    <property type="protein sequence ID" value="GGJ97236.1"/>
    <property type="molecule type" value="Genomic_DNA"/>
</dbReference>
<dbReference type="SUPFAM" id="SSF55874">
    <property type="entry name" value="ATPase domain of HSP90 chaperone/DNA topoisomerase II/histidine kinase"/>
    <property type="match status" value="1"/>
</dbReference>
<keyword evidence="2" id="KW-1185">Reference proteome</keyword>
<dbReference type="InterPro" id="IPR036890">
    <property type="entry name" value="HATPase_C_sf"/>
</dbReference>
<reference evidence="1" key="1">
    <citation type="journal article" date="2014" name="Int. J. Syst. Evol. Microbiol.">
        <title>Complete genome sequence of Corynebacterium casei LMG S-19264T (=DSM 44701T), isolated from a smear-ripened cheese.</title>
        <authorList>
            <consortium name="US DOE Joint Genome Institute (JGI-PGF)"/>
            <person name="Walter F."/>
            <person name="Albersmeier A."/>
            <person name="Kalinowski J."/>
            <person name="Ruckert C."/>
        </authorList>
    </citation>
    <scope>NUCLEOTIDE SEQUENCE</scope>
    <source>
        <strain evidence="1">JCM 3090</strain>
    </source>
</reference>
<protein>
    <submittedName>
        <fullName evidence="1">Uncharacterized protein</fullName>
    </submittedName>
</protein>
<dbReference type="Gene3D" id="3.30.565.10">
    <property type="entry name" value="Histidine kinase-like ATPase, C-terminal domain"/>
    <property type="match status" value="1"/>
</dbReference>
<dbReference type="RefSeq" id="WP_189170688.1">
    <property type="nucleotide sequence ID" value="NZ_BMQB01000006.1"/>
</dbReference>
<sequence length="202" mass="20956">MSNDLYGVAPARWYPDRWDTVRRIVADRLAGLTRPRPGPPAAAGEPLPPNQVHLVTALEAALIGMRGRGRAITASQPYEVGGVLAPLVVLGRTAADSVCWEVPDDLYAHGHADALAHVVLALLANAARHAPGRAVTVAAEPVGGFVRVSVANDVAEGAAGVPAPGVGLRVCGRMVVAEGGRMHVQPGVHGRWRVLLDLPAAA</sequence>
<comment type="caution">
    <text evidence="1">The sequence shown here is derived from an EMBL/GenBank/DDBJ whole genome shotgun (WGS) entry which is preliminary data.</text>
</comment>
<evidence type="ECO:0000313" key="1">
    <source>
        <dbReference type="EMBL" id="GGJ97236.1"/>
    </source>
</evidence>
<gene>
    <name evidence="1" type="ORF">GCM10010123_29030</name>
</gene>
<proteinExistence type="predicted"/>
<organism evidence="1 2">
    <name type="scientific">Pilimelia anulata</name>
    <dbReference type="NCBI Taxonomy" id="53371"/>
    <lineage>
        <taxon>Bacteria</taxon>
        <taxon>Bacillati</taxon>
        <taxon>Actinomycetota</taxon>
        <taxon>Actinomycetes</taxon>
        <taxon>Micromonosporales</taxon>
        <taxon>Micromonosporaceae</taxon>
        <taxon>Pilimelia</taxon>
    </lineage>
</organism>
<reference evidence="1" key="2">
    <citation type="submission" date="2020-09" db="EMBL/GenBank/DDBJ databases">
        <authorList>
            <person name="Sun Q."/>
            <person name="Ohkuma M."/>
        </authorList>
    </citation>
    <scope>NUCLEOTIDE SEQUENCE</scope>
    <source>
        <strain evidence="1">JCM 3090</strain>
    </source>
</reference>
<accession>A0A8J3B6J5</accession>
<dbReference type="Proteomes" id="UP000649739">
    <property type="component" value="Unassembled WGS sequence"/>
</dbReference>
<name>A0A8J3B6J5_9ACTN</name>
<dbReference type="AlphaFoldDB" id="A0A8J3B6J5"/>
<evidence type="ECO:0000313" key="2">
    <source>
        <dbReference type="Proteomes" id="UP000649739"/>
    </source>
</evidence>